<dbReference type="EMBL" id="BONY01000010">
    <property type="protein sequence ID" value="GIH04004.1"/>
    <property type="molecule type" value="Genomic_DNA"/>
</dbReference>
<dbReference type="CDD" id="cd04084">
    <property type="entry name" value="CBM6_xylanase-like"/>
    <property type="match status" value="1"/>
</dbReference>
<name>A0A8J3Q544_9ACTN</name>
<comment type="caution">
    <text evidence="3">The sequence shown here is derived from an EMBL/GenBank/DDBJ whole genome shotgun (WGS) entry which is preliminary data.</text>
</comment>
<gene>
    <name evidence="3" type="ORF">Rhe02_20710</name>
</gene>
<evidence type="ECO:0000313" key="4">
    <source>
        <dbReference type="Proteomes" id="UP000612899"/>
    </source>
</evidence>
<feature type="domain" description="CBM6" evidence="2">
    <location>
        <begin position="22"/>
        <end position="107"/>
    </location>
</feature>
<keyword evidence="4" id="KW-1185">Reference proteome</keyword>
<evidence type="ECO:0000313" key="3">
    <source>
        <dbReference type="EMBL" id="GIH04004.1"/>
    </source>
</evidence>
<evidence type="ECO:0000256" key="1">
    <source>
        <dbReference type="SAM" id="MobiDB-lite"/>
    </source>
</evidence>
<dbReference type="GO" id="GO:0030246">
    <property type="term" value="F:carbohydrate binding"/>
    <property type="evidence" value="ECO:0007669"/>
    <property type="project" value="InterPro"/>
</dbReference>
<evidence type="ECO:0000259" key="2">
    <source>
        <dbReference type="Pfam" id="PF03422"/>
    </source>
</evidence>
<reference evidence="3" key="1">
    <citation type="submission" date="2021-01" db="EMBL/GenBank/DDBJ databases">
        <title>Whole genome shotgun sequence of Rhizocola hellebori NBRC 109834.</title>
        <authorList>
            <person name="Komaki H."/>
            <person name="Tamura T."/>
        </authorList>
    </citation>
    <scope>NUCLEOTIDE SEQUENCE</scope>
    <source>
        <strain evidence="3">NBRC 109834</strain>
    </source>
</reference>
<dbReference type="Proteomes" id="UP000612899">
    <property type="component" value="Unassembled WGS sequence"/>
</dbReference>
<sequence length="107" mass="11389">MVAADTQPRGAGWHSRSPPGRGRPVQVTFRYSSGRPTSQAFTIEFRSGSATGALLASPGLLGTGDWRTYHEITYNVDSGPTATASIAVVFRAGDGSDIADLDWIRFS</sequence>
<dbReference type="Pfam" id="PF03422">
    <property type="entry name" value="CBM_6"/>
    <property type="match status" value="1"/>
</dbReference>
<protein>
    <recommendedName>
        <fullName evidence="2">CBM6 domain-containing protein</fullName>
    </recommendedName>
</protein>
<dbReference type="Gene3D" id="2.60.120.260">
    <property type="entry name" value="Galactose-binding domain-like"/>
    <property type="match status" value="1"/>
</dbReference>
<accession>A0A8J3Q544</accession>
<dbReference type="SUPFAM" id="SSF49785">
    <property type="entry name" value="Galactose-binding domain-like"/>
    <property type="match status" value="1"/>
</dbReference>
<dbReference type="InterPro" id="IPR008979">
    <property type="entry name" value="Galactose-bd-like_sf"/>
</dbReference>
<dbReference type="InterPro" id="IPR005084">
    <property type="entry name" value="CBM6"/>
</dbReference>
<proteinExistence type="predicted"/>
<dbReference type="AlphaFoldDB" id="A0A8J3Q544"/>
<organism evidence="3 4">
    <name type="scientific">Rhizocola hellebori</name>
    <dbReference type="NCBI Taxonomy" id="1392758"/>
    <lineage>
        <taxon>Bacteria</taxon>
        <taxon>Bacillati</taxon>
        <taxon>Actinomycetota</taxon>
        <taxon>Actinomycetes</taxon>
        <taxon>Micromonosporales</taxon>
        <taxon>Micromonosporaceae</taxon>
        <taxon>Rhizocola</taxon>
    </lineage>
</organism>
<feature type="region of interest" description="Disordered" evidence="1">
    <location>
        <begin position="1"/>
        <end position="27"/>
    </location>
</feature>